<feature type="transmembrane region" description="Helical" evidence="1">
    <location>
        <begin position="104"/>
        <end position="131"/>
    </location>
</feature>
<keyword evidence="4" id="KW-1185">Reference proteome</keyword>
<sequence>MAAFPAVAQSEWTKIRSVRSTVWSLVSVFLITAALGLAISLVARNNASDFTQDGVPFDATAVSFIGVGFGRLAIVVFGVLAVGNEYSSGMIRVSLAAVPQRGTLLAAKTAVLGALALAASLVTVFITFFLGQAALGSGLSTSLGSDNVLRAVFGTALYLTLLCLLSAGVTVMVRHQILALAILVPFILLVSPILSIVPVVKNAVHYFPDQAGSAVTQVFPTDDLPYGPWAGLLICAAWTAAALLGGYLVLRKRDA</sequence>
<accession>A0A3N4RNB1</accession>
<feature type="transmembrane region" description="Helical" evidence="1">
    <location>
        <begin position="62"/>
        <end position="83"/>
    </location>
</feature>
<dbReference type="OrthoDB" id="3297477at2"/>
<feature type="transmembrane region" description="Helical" evidence="1">
    <location>
        <begin position="151"/>
        <end position="171"/>
    </location>
</feature>
<dbReference type="EMBL" id="RKQG01000001">
    <property type="protein sequence ID" value="RPE32599.1"/>
    <property type="molecule type" value="Genomic_DNA"/>
</dbReference>
<proteinExistence type="predicted"/>
<keyword evidence="1" id="KW-0812">Transmembrane</keyword>
<keyword evidence="1" id="KW-0472">Membrane</keyword>
<feature type="transmembrane region" description="Helical" evidence="1">
    <location>
        <begin position="229"/>
        <end position="250"/>
    </location>
</feature>
<gene>
    <name evidence="3" type="ORF">EDD38_0865</name>
    <name evidence="2" type="ORF">EDD39_0198</name>
</gene>
<dbReference type="PANTHER" id="PTHR37305">
    <property type="entry name" value="INTEGRAL MEMBRANE PROTEIN-RELATED"/>
    <property type="match status" value="1"/>
</dbReference>
<dbReference type="Proteomes" id="UP000266906">
    <property type="component" value="Unassembled WGS sequence"/>
</dbReference>
<feature type="transmembrane region" description="Helical" evidence="1">
    <location>
        <begin position="178"/>
        <end position="200"/>
    </location>
</feature>
<evidence type="ECO:0000256" key="1">
    <source>
        <dbReference type="SAM" id="Phobius"/>
    </source>
</evidence>
<reference evidence="4 5" key="1">
    <citation type="submission" date="2018-11" db="EMBL/GenBank/DDBJ databases">
        <title>Sequencing the genomes of 1000 actinobacteria strains.</title>
        <authorList>
            <person name="Klenk H.-P."/>
        </authorList>
    </citation>
    <scope>NUCLEOTIDE SEQUENCE [LARGE SCALE GENOMIC DNA]</scope>
    <source>
        <strain evidence="2 5">DSM 44780</strain>
        <strain evidence="3 4">DSM 44781</strain>
    </source>
</reference>
<dbReference type="EMBL" id="RJVJ01000001">
    <property type="protein sequence ID" value="ROR42084.1"/>
    <property type="molecule type" value="Genomic_DNA"/>
</dbReference>
<keyword evidence="1" id="KW-1133">Transmembrane helix</keyword>
<organism evidence="3 4">
    <name type="scientific">Kitasatospora cineracea</name>
    <dbReference type="NCBI Taxonomy" id="88074"/>
    <lineage>
        <taxon>Bacteria</taxon>
        <taxon>Bacillati</taxon>
        <taxon>Actinomycetota</taxon>
        <taxon>Actinomycetes</taxon>
        <taxon>Kitasatosporales</taxon>
        <taxon>Streptomycetaceae</taxon>
        <taxon>Kitasatospora</taxon>
    </lineage>
</organism>
<evidence type="ECO:0000313" key="4">
    <source>
        <dbReference type="Proteomes" id="UP000266906"/>
    </source>
</evidence>
<dbReference type="Pfam" id="PF12730">
    <property type="entry name" value="ABC2_membrane_4"/>
    <property type="match status" value="1"/>
</dbReference>
<name>A0A3N4RNB1_9ACTN</name>
<feature type="transmembrane region" description="Helical" evidence="1">
    <location>
        <begin position="21"/>
        <end position="42"/>
    </location>
</feature>
<protein>
    <submittedName>
        <fullName evidence="3">ABC-type transport system involved in multi-copper enzyme maturation permease subunit</fullName>
    </submittedName>
</protein>
<evidence type="ECO:0000313" key="3">
    <source>
        <dbReference type="EMBL" id="RPE32599.1"/>
    </source>
</evidence>
<dbReference type="AlphaFoldDB" id="A0A3N4RNB1"/>
<evidence type="ECO:0000313" key="2">
    <source>
        <dbReference type="EMBL" id="ROR42084.1"/>
    </source>
</evidence>
<accession>A0A8G1UID8</accession>
<dbReference type="RefSeq" id="WP_123552864.1">
    <property type="nucleotide sequence ID" value="NZ_JBEYIY010000002.1"/>
</dbReference>
<comment type="caution">
    <text evidence="3">The sequence shown here is derived from an EMBL/GenBank/DDBJ whole genome shotgun (WGS) entry which is preliminary data.</text>
</comment>
<dbReference type="PANTHER" id="PTHR37305:SF1">
    <property type="entry name" value="MEMBRANE PROTEIN"/>
    <property type="match status" value="1"/>
</dbReference>
<dbReference type="Proteomes" id="UP000267408">
    <property type="component" value="Unassembled WGS sequence"/>
</dbReference>
<evidence type="ECO:0000313" key="5">
    <source>
        <dbReference type="Proteomes" id="UP000267408"/>
    </source>
</evidence>